<keyword evidence="2" id="KW-1185">Reference proteome</keyword>
<proteinExistence type="predicted"/>
<reference evidence="1 2" key="1">
    <citation type="journal article" date="2014" name="Genome Announc.">
        <title>Genome Sequence of Afipia felis Strain 76713, Isolated in Hospital Water Using an Amoeba Co-Culture Procedure.</title>
        <authorList>
            <person name="Benamar S."/>
            <person name="La Scola B."/>
            <person name="Croce O."/>
        </authorList>
    </citation>
    <scope>NUCLEOTIDE SEQUENCE [LARGE SCALE GENOMIC DNA]</scope>
    <source>
        <strain evidence="1 2">76713</strain>
    </source>
</reference>
<dbReference type="OrthoDB" id="8265246at2"/>
<dbReference type="RefSeq" id="WP_009339410.1">
    <property type="nucleotide sequence ID" value="NZ_CCAZ020000001.1"/>
</dbReference>
<sequence length="153" mass="16447">MRRQSSLMRGGLSGRPWLACLFSAAIAVCLPQWSYAQSTTVQRTAKGASGKDIRIGVYINVLANCSSGPLPAIQMVVPPENGSATVKRAKVSLTNYKNCMALEVPAFIGIYRSKPNFAGSDHLTLSVSYPNGRTETQQITITVGTGQNRGREI</sequence>
<dbReference type="EMBL" id="CCAZ020000001">
    <property type="protein sequence ID" value="CEG08137.1"/>
    <property type="molecule type" value="Genomic_DNA"/>
</dbReference>
<dbReference type="AlphaFoldDB" id="A0A090MPE6"/>
<name>A0A090MPE6_AFIFE</name>
<comment type="caution">
    <text evidence="1">The sequence shown here is derived from an EMBL/GenBank/DDBJ whole genome shotgun (WGS) entry which is preliminary data.</text>
</comment>
<evidence type="ECO:0000313" key="2">
    <source>
        <dbReference type="Proteomes" id="UP000035762"/>
    </source>
</evidence>
<dbReference type="STRING" id="1035.BN961_01549"/>
<gene>
    <name evidence="1" type="ORF">BN961_01549</name>
</gene>
<protein>
    <submittedName>
        <fullName evidence="1">Uncharacterized protein</fullName>
    </submittedName>
</protein>
<evidence type="ECO:0000313" key="1">
    <source>
        <dbReference type="EMBL" id="CEG08137.1"/>
    </source>
</evidence>
<organism evidence="1 2">
    <name type="scientific">Afipia felis</name>
    <name type="common">Cat scratch disease bacillus</name>
    <dbReference type="NCBI Taxonomy" id="1035"/>
    <lineage>
        <taxon>Bacteria</taxon>
        <taxon>Pseudomonadati</taxon>
        <taxon>Pseudomonadota</taxon>
        <taxon>Alphaproteobacteria</taxon>
        <taxon>Hyphomicrobiales</taxon>
        <taxon>Nitrobacteraceae</taxon>
        <taxon>Afipia</taxon>
    </lineage>
</organism>
<dbReference type="Proteomes" id="UP000035762">
    <property type="component" value="Unassembled WGS sequence"/>
</dbReference>
<accession>A0A090MPE6</accession>